<reference evidence="1" key="1">
    <citation type="journal article" date="2020" name="mSystems">
        <title>Genome- and Community-Level Interaction Insights into Carbon Utilization and Element Cycling Functions of Hydrothermarchaeota in Hydrothermal Sediment.</title>
        <authorList>
            <person name="Zhou Z."/>
            <person name="Liu Y."/>
            <person name="Xu W."/>
            <person name="Pan J."/>
            <person name="Luo Z.H."/>
            <person name="Li M."/>
        </authorList>
    </citation>
    <scope>NUCLEOTIDE SEQUENCE [LARGE SCALE GENOMIC DNA]</scope>
    <source>
        <strain evidence="1">SpSt-503</strain>
    </source>
</reference>
<accession>A0A7C3ID94</accession>
<dbReference type="InterPro" id="IPR026950">
    <property type="entry name" value="Caps_assemb_Wzi"/>
</dbReference>
<dbReference type="InterPro" id="IPR038636">
    <property type="entry name" value="Wzi_sf"/>
</dbReference>
<dbReference type="Pfam" id="PF14052">
    <property type="entry name" value="Caps_assemb_Wzi"/>
    <property type="match status" value="1"/>
</dbReference>
<dbReference type="AlphaFoldDB" id="A0A7C3ID94"/>
<protein>
    <recommendedName>
        <fullName evidence="2">Capsule assembly protein Wzi</fullName>
    </recommendedName>
</protein>
<evidence type="ECO:0000313" key="1">
    <source>
        <dbReference type="EMBL" id="HFH28663.1"/>
    </source>
</evidence>
<dbReference type="Gene3D" id="2.40.160.130">
    <property type="entry name" value="Capsule assembly protein Wzi"/>
    <property type="match status" value="1"/>
</dbReference>
<comment type="caution">
    <text evidence="1">The sequence shown here is derived from an EMBL/GenBank/DDBJ whole genome shotgun (WGS) entry which is preliminary data.</text>
</comment>
<proteinExistence type="predicted"/>
<dbReference type="EMBL" id="DSVL01000125">
    <property type="protein sequence ID" value="HFH28663.1"/>
    <property type="molecule type" value="Genomic_DNA"/>
</dbReference>
<organism evidence="1">
    <name type="scientific">Gracilinema caldarium</name>
    <dbReference type="NCBI Taxonomy" id="215591"/>
    <lineage>
        <taxon>Bacteria</taxon>
        <taxon>Pseudomonadati</taxon>
        <taxon>Spirochaetota</taxon>
        <taxon>Spirochaetia</taxon>
        <taxon>Spirochaetales</taxon>
        <taxon>Breznakiellaceae</taxon>
        <taxon>Gracilinema</taxon>
    </lineage>
</organism>
<sequence>MRCTKIVPALLLTLLFVYQPAFSVPLRMIEVGDPILEDYTFLIRSSEESVLSVTPPLTSEEMLVQLRKLPVANRSPAWRDTYARLMQILSANPILKDGSFGITVHPELAVEGRWRSNADLDWLREEKQNPALLTLPLEFFFANSLYARGDLIIRNDPSFYNDDKPYGTNLPLDVQKLDANMPLKAFVSAGGPWWSFQLGRDRLSFGSGHTGNLTISDTPDFYDFARLSLFSTNFKYSLLVTQLSLETPDYFYASGFSPTDDTTLRYTNQRYLYLHRWDLRLWKRLSIGVSEGVMVGNSPLELRFLNPLTIYHSFFSWNDYPRWGTSGDMTGSMVSLDLEWALGGGISLYGQAVMNQFATPYELEHWPEDNSPNGLGWLGGVEYNGDVAGWRSFFYFEAVYTDPYLYVLSSPFASFIWMRRLSELTSKQLRYTWIGYPEGRDCIELTLGSKMFKSPISLSWALSYLDRGEHTIQWDWKKGSAAVQEGTPSGTAERNWSIASELGWQVIKPLRLTFFGALQWVQNVAHQSGTTAFGTEFAVSAHYIF</sequence>
<gene>
    <name evidence="1" type="ORF">ENS59_04015</name>
</gene>
<evidence type="ECO:0008006" key="2">
    <source>
        <dbReference type="Google" id="ProtNLM"/>
    </source>
</evidence>
<name>A0A7C3ID94_9SPIR</name>